<keyword evidence="1" id="KW-0812">Transmembrane</keyword>
<dbReference type="FunCoup" id="A8X322">
    <property type="interactions" value="2"/>
</dbReference>
<feature type="transmembrane region" description="Helical" evidence="1">
    <location>
        <begin position="84"/>
        <end position="106"/>
    </location>
</feature>
<evidence type="ECO:0000313" key="4">
    <source>
        <dbReference type="WormBase" id="CBG06780"/>
    </source>
</evidence>
<organism evidence="2 3">
    <name type="scientific">Caenorhabditis briggsae</name>
    <dbReference type="NCBI Taxonomy" id="6238"/>
    <lineage>
        <taxon>Eukaryota</taxon>
        <taxon>Metazoa</taxon>
        <taxon>Ecdysozoa</taxon>
        <taxon>Nematoda</taxon>
        <taxon>Chromadorea</taxon>
        <taxon>Rhabditida</taxon>
        <taxon>Rhabditina</taxon>
        <taxon>Rhabditomorpha</taxon>
        <taxon>Rhabditoidea</taxon>
        <taxon>Rhabditidae</taxon>
        <taxon>Peloderinae</taxon>
        <taxon>Caenorhabditis</taxon>
    </lineage>
</organism>
<feature type="transmembrane region" description="Helical" evidence="1">
    <location>
        <begin position="209"/>
        <end position="228"/>
    </location>
</feature>
<proteinExistence type="predicted"/>
<feature type="transmembrane region" description="Helical" evidence="1">
    <location>
        <begin position="168"/>
        <end position="189"/>
    </location>
</feature>
<dbReference type="eggNOG" id="ENOG502TH7Y">
    <property type="taxonomic scope" value="Eukaryota"/>
</dbReference>
<keyword evidence="1" id="KW-0472">Membrane</keyword>
<accession>A8X322</accession>
<dbReference type="STRING" id="6238.A8X322"/>
<dbReference type="InterPro" id="IPR019425">
    <property type="entry name" value="7TM_GPCR_serpentine_rcpt_Srt"/>
</dbReference>
<name>A8X322_CAEBR</name>
<feature type="transmembrane region" description="Helical" evidence="1">
    <location>
        <begin position="40"/>
        <end position="64"/>
    </location>
</feature>
<dbReference type="EMBL" id="HE601320">
    <property type="protein sequence ID" value="CAP27032.2"/>
    <property type="molecule type" value="Genomic_DNA"/>
</dbReference>
<protein>
    <submittedName>
        <fullName evidence="2">Protein CBR-SRT-69</fullName>
    </submittedName>
</protein>
<dbReference type="AlphaFoldDB" id="A8X322"/>
<dbReference type="Gene3D" id="1.20.1070.10">
    <property type="entry name" value="Rhodopsin 7-helix transmembrane proteins"/>
    <property type="match status" value="1"/>
</dbReference>
<dbReference type="PANTHER" id="PTHR23021:SF33">
    <property type="entry name" value="SERPENTINE RECEPTOR, CLASS T"/>
    <property type="match status" value="1"/>
</dbReference>
<dbReference type="PANTHER" id="PTHR23021">
    <property type="entry name" value="SERPENTINE RECEPTOR, CLASS T"/>
    <property type="match status" value="1"/>
</dbReference>
<reference evidence="2 3" key="2">
    <citation type="journal article" date="2011" name="PLoS Genet.">
        <title>Caenorhabditis briggsae recombinant inbred line genotypes reveal inter-strain incompatibility and the evolution of recombination.</title>
        <authorList>
            <person name="Ross J.A."/>
            <person name="Koboldt D.C."/>
            <person name="Staisch J.E."/>
            <person name="Chamberlin H.M."/>
            <person name="Gupta B.P."/>
            <person name="Miller R.D."/>
            <person name="Baird S.E."/>
            <person name="Haag E.S."/>
        </authorList>
    </citation>
    <scope>NUCLEOTIDE SEQUENCE [LARGE SCALE GENOMIC DNA]</scope>
    <source>
        <strain evidence="2 3">AF16</strain>
    </source>
</reference>
<keyword evidence="3" id="KW-1185">Reference proteome</keyword>
<evidence type="ECO:0000256" key="1">
    <source>
        <dbReference type="SAM" id="Phobius"/>
    </source>
</evidence>
<gene>
    <name evidence="4" type="primary">srt-69</name>
    <name evidence="2" type="synonym">Cbr-srt-69</name>
    <name evidence="4" type="ORF">CBG06780</name>
    <name evidence="2" type="ORF">CBG_06780</name>
</gene>
<feature type="transmembrane region" description="Helical" evidence="1">
    <location>
        <begin position="130"/>
        <end position="152"/>
    </location>
</feature>
<dbReference type="Proteomes" id="UP000008549">
    <property type="component" value="Unassembled WGS sequence"/>
</dbReference>
<dbReference type="SUPFAM" id="SSF81321">
    <property type="entry name" value="Family A G protein-coupled receptor-like"/>
    <property type="match status" value="1"/>
</dbReference>
<reference evidence="2 3" key="1">
    <citation type="journal article" date="2003" name="PLoS Biol.">
        <title>The genome sequence of Caenorhabditis briggsae: a platform for comparative genomics.</title>
        <authorList>
            <person name="Stein L.D."/>
            <person name="Bao Z."/>
            <person name="Blasiar D."/>
            <person name="Blumenthal T."/>
            <person name="Brent M.R."/>
            <person name="Chen N."/>
            <person name="Chinwalla A."/>
            <person name="Clarke L."/>
            <person name="Clee C."/>
            <person name="Coghlan A."/>
            <person name="Coulson A."/>
            <person name="D'Eustachio P."/>
            <person name="Fitch D.H."/>
            <person name="Fulton L.A."/>
            <person name="Fulton R.E."/>
            <person name="Griffiths-Jones S."/>
            <person name="Harris T.W."/>
            <person name="Hillier L.W."/>
            <person name="Kamath R."/>
            <person name="Kuwabara P.E."/>
            <person name="Mardis E.R."/>
            <person name="Marra M.A."/>
            <person name="Miner T.L."/>
            <person name="Minx P."/>
            <person name="Mullikin J.C."/>
            <person name="Plumb R.W."/>
            <person name="Rogers J."/>
            <person name="Schein J.E."/>
            <person name="Sohrmann M."/>
            <person name="Spieth J."/>
            <person name="Stajich J.E."/>
            <person name="Wei C."/>
            <person name="Willey D."/>
            <person name="Wilson R.K."/>
            <person name="Durbin R."/>
            <person name="Waterston R.H."/>
        </authorList>
    </citation>
    <scope>NUCLEOTIDE SEQUENCE [LARGE SCALE GENOMIC DNA]</scope>
    <source>
        <strain evidence="2 3">AF16</strain>
    </source>
</reference>
<evidence type="ECO:0000313" key="3">
    <source>
        <dbReference type="Proteomes" id="UP000008549"/>
    </source>
</evidence>
<sequence>MTYKLMNIINFLQLSQGMIHFITSPALIFSGLLIKFDVILRILGCIMNSCWIADLPVMALLAVYRIFIFRNIIGSKACHTSMKIILSLIFSWILFIILAGCITQNIKLSPPMWGYDMEVPYAALFDTLEIYLSFSCLSISYIAYLIIIFLIFEKRNIHSSVKSRKHEISILLQFTFVTAYVSFLVVIWHPALFSVLSFIDRTNRINQSIVTGLWILHCYVNPVLMLVFNRSIREDVLNFNFRCTNKVQPVVNVSASVLY</sequence>
<feature type="transmembrane region" description="Helical" evidence="1">
    <location>
        <begin position="12"/>
        <end position="34"/>
    </location>
</feature>
<keyword evidence="1" id="KW-1133">Transmembrane helix</keyword>
<dbReference type="WormBase" id="CBG06780">
    <property type="protein sequence ID" value="CBP49582"/>
    <property type="gene ID" value="WBGene00028999"/>
    <property type="gene designation" value="Cbr-srt-69"/>
</dbReference>
<evidence type="ECO:0000313" key="2">
    <source>
        <dbReference type="EMBL" id="CAP27032.2"/>
    </source>
</evidence>
<dbReference type="InParanoid" id="A8X322"/>
<dbReference type="OMA" id="FMVIIWH"/>
<dbReference type="HOGENOM" id="CLU_050113_0_0_1"/>